<evidence type="ECO:0000256" key="5">
    <source>
        <dbReference type="SAM" id="Coils"/>
    </source>
</evidence>
<organism evidence="7 8">
    <name type="scientific">Enterococcus hermanniensis</name>
    <dbReference type="NCBI Taxonomy" id="249189"/>
    <lineage>
        <taxon>Bacteria</taxon>
        <taxon>Bacillati</taxon>
        <taxon>Bacillota</taxon>
        <taxon>Bacilli</taxon>
        <taxon>Lactobacillales</taxon>
        <taxon>Enterococcaceae</taxon>
        <taxon>Enterococcus</taxon>
    </lineage>
</organism>
<dbReference type="EMBL" id="JXKQ01000007">
    <property type="protein sequence ID" value="OJG45276.1"/>
    <property type="molecule type" value="Genomic_DNA"/>
</dbReference>
<dbReference type="Gene3D" id="1.10.1660.10">
    <property type="match status" value="1"/>
</dbReference>
<protein>
    <recommendedName>
        <fullName evidence="6">HTH merR-type domain-containing protein</fullName>
    </recommendedName>
</protein>
<evidence type="ECO:0000259" key="6">
    <source>
        <dbReference type="PROSITE" id="PS50937"/>
    </source>
</evidence>
<keyword evidence="8" id="KW-1185">Reference proteome</keyword>
<keyword evidence="3" id="KW-0010">Activator</keyword>
<feature type="domain" description="HTH merR-type" evidence="6">
    <location>
        <begin position="2"/>
        <end position="71"/>
    </location>
</feature>
<comment type="caution">
    <text evidence="7">The sequence shown here is derived from an EMBL/GenBank/DDBJ whole genome shotgun (WGS) entry which is preliminary data.</text>
</comment>
<evidence type="ECO:0000256" key="1">
    <source>
        <dbReference type="ARBA" id="ARBA00023015"/>
    </source>
</evidence>
<dbReference type="PANTHER" id="PTHR30204:SF90">
    <property type="entry name" value="HTH-TYPE TRANSCRIPTIONAL ACTIVATOR MTA"/>
    <property type="match status" value="1"/>
</dbReference>
<dbReference type="Gene3D" id="1.10.490.50">
    <property type="entry name" value="Antibiotic binding domain of TipA-like multidrug resistance regulators"/>
    <property type="match status" value="1"/>
</dbReference>
<dbReference type="Pfam" id="PF13411">
    <property type="entry name" value="MerR_1"/>
    <property type="match status" value="1"/>
</dbReference>
<dbReference type="InterPro" id="IPR012925">
    <property type="entry name" value="TipAS_dom"/>
</dbReference>
<dbReference type="Pfam" id="PF07739">
    <property type="entry name" value="TipAS"/>
    <property type="match status" value="1"/>
</dbReference>
<evidence type="ECO:0000256" key="2">
    <source>
        <dbReference type="ARBA" id="ARBA00023125"/>
    </source>
</evidence>
<dbReference type="InterPro" id="IPR036244">
    <property type="entry name" value="TipA-like_antibiotic-bd"/>
</dbReference>
<dbReference type="PANTHER" id="PTHR30204">
    <property type="entry name" value="REDOX-CYCLING DRUG-SENSING TRANSCRIPTIONAL ACTIVATOR SOXR"/>
    <property type="match status" value="1"/>
</dbReference>
<dbReference type="RefSeq" id="WP_071858177.1">
    <property type="nucleotide sequence ID" value="NZ_JBHSHK010000008.1"/>
</dbReference>
<dbReference type="SUPFAM" id="SSF89082">
    <property type="entry name" value="Antibiotic binding domain of TipA-like multidrug resistance regulators"/>
    <property type="match status" value="1"/>
</dbReference>
<dbReference type="STRING" id="249189.RV04_GL002324"/>
<evidence type="ECO:0000256" key="4">
    <source>
        <dbReference type="ARBA" id="ARBA00023163"/>
    </source>
</evidence>
<dbReference type="GO" id="GO:0003700">
    <property type="term" value="F:DNA-binding transcription factor activity"/>
    <property type="evidence" value="ECO:0007669"/>
    <property type="project" value="InterPro"/>
</dbReference>
<name>A0A1L8TLV4_9ENTE</name>
<keyword evidence="4" id="KW-0804">Transcription</keyword>
<evidence type="ECO:0000256" key="3">
    <source>
        <dbReference type="ARBA" id="ARBA00023159"/>
    </source>
</evidence>
<dbReference type="GO" id="GO:0003677">
    <property type="term" value="F:DNA binding"/>
    <property type="evidence" value="ECO:0007669"/>
    <property type="project" value="UniProtKB-KW"/>
</dbReference>
<dbReference type="InterPro" id="IPR047057">
    <property type="entry name" value="MerR_fam"/>
</dbReference>
<accession>A0A1L8TLV4</accession>
<evidence type="ECO:0000313" key="8">
    <source>
        <dbReference type="Proteomes" id="UP000182077"/>
    </source>
</evidence>
<dbReference type="InterPro" id="IPR009061">
    <property type="entry name" value="DNA-bd_dom_put_sf"/>
</dbReference>
<dbReference type="OrthoDB" id="9814833at2"/>
<dbReference type="PROSITE" id="PS50937">
    <property type="entry name" value="HTH_MERR_2"/>
    <property type="match status" value="1"/>
</dbReference>
<keyword evidence="1" id="KW-0805">Transcription regulation</keyword>
<feature type="coiled-coil region" evidence="5">
    <location>
        <begin position="73"/>
        <end position="107"/>
    </location>
</feature>
<dbReference type="SMART" id="SM00422">
    <property type="entry name" value="HTH_MERR"/>
    <property type="match status" value="1"/>
</dbReference>
<dbReference type="SUPFAM" id="SSF46955">
    <property type="entry name" value="Putative DNA-binding domain"/>
    <property type="match status" value="1"/>
</dbReference>
<proteinExistence type="predicted"/>
<keyword evidence="2" id="KW-0238">DNA-binding</keyword>
<dbReference type="CDD" id="cd01106">
    <property type="entry name" value="HTH_TipAL-Mta"/>
    <property type="match status" value="1"/>
</dbReference>
<dbReference type="AlphaFoldDB" id="A0A1L8TLV4"/>
<reference evidence="7 8" key="1">
    <citation type="submission" date="2014-12" db="EMBL/GenBank/DDBJ databases">
        <title>Draft genome sequences of 29 type strains of Enterococci.</title>
        <authorList>
            <person name="Zhong Z."/>
            <person name="Sun Z."/>
            <person name="Liu W."/>
            <person name="Zhang W."/>
            <person name="Zhang H."/>
        </authorList>
    </citation>
    <scope>NUCLEOTIDE SEQUENCE [LARGE SCALE GENOMIC DNA]</scope>
    <source>
        <strain evidence="7 8">DSM 17122</strain>
    </source>
</reference>
<dbReference type="InterPro" id="IPR000551">
    <property type="entry name" value="MerR-type_HTH_dom"/>
</dbReference>
<dbReference type="Proteomes" id="UP000182077">
    <property type="component" value="Unassembled WGS sequence"/>
</dbReference>
<evidence type="ECO:0000313" key="7">
    <source>
        <dbReference type="EMBL" id="OJG45276.1"/>
    </source>
</evidence>
<gene>
    <name evidence="7" type="ORF">RV04_GL002324</name>
</gene>
<keyword evidence="5" id="KW-0175">Coiled coil</keyword>
<sequence length="249" mass="29283">MNYSIKQMAGLSGVSTRTLRFYDEKGLLKPAFLSKSGYRFYTELEVERLQQILLYRSMEISLNRIKVLLDQSQAEIQQTLLEQKKQLEKKKQEIEEILVLLDDTINDEKGEKQMTDQEKFSAFKKTALAENERQYGNEIRSKYGEEVVESTNQMWSNLSKSDYQTMQLVEEKLFEKLSYYRLNADNDVAKEVFQLHKQWLLFSWGKYSSEAHIGLAKLYISDHRFTQYYDERVGQGTANTLAQIIFKEA</sequence>